<dbReference type="Proteomes" id="UP001198565">
    <property type="component" value="Unassembled WGS sequence"/>
</dbReference>
<name>A0ABS7QUB0_9ACTN</name>
<evidence type="ECO:0000313" key="2">
    <source>
        <dbReference type="EMBL" id="MBY8886794.1"/>
    </source>
</evidence>
<organism evidence="2 3">
    <name type="scientific">Streptantibioticus parmotrematis</name>
    <dbReference type="NCBI Taxonomy" id="2873249"/>
    <lineage>
        <taxon>Bacteria</taxon>
        <taxon>Bacillati</taxon>
        <taxon>Actinomycetota</taxon>
        <taxon>Actinomycetes</taxon>
        <taxon>Kitasatosporales</taxon>
        <taxon>Streptomycetaceae</taxon>
        <taxon>Streptantibioticus</taxon>
    </lineage>
</organism>
<dbReference type="EMBL" id="JAINVZ010000012">
    <property type="protein sequence ID" value="MBY8886794.1"/>
    <property type="molecule type" value="Genomic_DNA"/>
</dbReference>
<feature type="transmembrane region" description="Helical" evidence="1">
    <location>
        <begin position="169"/>
        <end position="195"/>
    </location>
</feature>
<comment type="caution">
    <text evidence="2">The sequence shown here is derived from an EMBL/GenBank/DDBJ whole genome shotgun (WGS) entry which is preliminary data.</text>
</comment>
<keyword evidence="3" id="KW-1185">Reference proteome</keyword>
<feature type="transmembrane region" description="Helical" evidence="1">
    <location>
        <begin position="44"/>
        <end position="63"/>
    </location>
</feature>
<gene>
    <name evidence="2" type="ORF">K7472_18245</name>
</gene>
<evidence type="ECO:0000256" key="1">
    <source>
        <dbReference type="SAM" id="Phobius"/>
    </source>
</evidence>
<keyword evidence="1" id="KW-1133">Transmembrane helix</keyword>
<feature type="transmembrane region" description="Helical" evidence="1">
    <location>
        <begin position="70"/>
        <end position="88"/>
    </location>
</feature>
<reference evidence="2 3" key="1">
    <citation type="submission" date="2021-08" db="EMBL/GenBank/DDBJ databases">
        <title>Streptomyces sp. PTM05 isolated from lichen.</title>
        <authorList>
            <person name="Somphong A."/>
            <person name="Phongsopitanun W."/>
            <person name="Tanasupawat S."/>
        </authorList>
    </citation>
    <scope>NUCLEOTIDE SEQUENCE [LARGE SCALE GENOMIC DNA]</scope>
    <source>
        <strain evidence="2 3">Ptm05</strain>
    </source>
</reference>
<proteinExistence type="predicted"/>
<evidence type="ECO:0000313" key="3">
    <source>
        <dbReference type="Proteomes" id="UP001198565"/>
    </source>
</evidence>
<keyword evidence="1" id="KW-0472">Membrane</keyword>
<protein>
    <recommendedName>
        <fullName evidence="4">Integral membrane protein</fullName>
    </recommendedName>
</protein>
<keyword evidence="1" id="KW-0812">Transmembrane</keyword>
<evidence type="ECO:0008006" key="4">
    <source>
        <dbReference type="Google" id="ProtNLM"/>
    </source>
</evidence>
<accession>A0ABS7QUB0</accession>
<sequence>MMTPAMSAPSRAAADLRLMRAAVFAAVCVTLSAAGHAMASGGPIPLWTLLAGWAAVFAVAASLAGRERSLPGIAALLLVGELALHLLFSAGQWCAASASNAVGTGGGQSQRVMALAARLVCHAQGLRLTPDDAERLLRQAGIDPSSALPSPPAMPGMPWMSMAPGGSGAHAACGMWTPSMLLGHLAAAVIAGWVLRRGEAALWRLVRLAASGAAGARAVLPRLRDAFAAAAALAALLAGLFAERRAARVRAAGETPRRPRSAALQHTVIRRGPPAMALAA</sequence>